<keyword evidence="2" id="KW-1185">Reference proteome</keyword>
<sequence length="478" mass="52765">MSLYNISHEYCDADALLAEDTSASSLEHDIFYKICPGQYKHLNGTDVKLGQPRCGDGSNFSFLVSRPPESKSSGRDKILIELSGGGACWDALTCLMQKMWLSYPQEWIGAVVGTSCTGWSMLGNTMLCGKTIGDTDFSEYHNVMIPYCTQDVHMGDEPSTNYGAMHVGGHNLYRTLQWVFDNFPDPSHIFITGCSAGATPFPVVYDLINSHYSANGKDVTINGIADSPVFITPSYFLKNGIQHWNVETIMSMIGFDFESFKNDESFPNAVIDYVLDRSKETDSWGYVTHNADAVSLLYYSFMSGGTIFGGDSGLGKRSKLGGIVPPRRRLNDDMQSQWWMQMNNSMSLAMNDHKNFHSLVIEGADHCTFSLNVPIQYNGFEEWASLIVQESGGIEVTSNTTSNEESVSLSIESPLINSSIMASSPSVLGISWNSTLESGLPGPPDVQANSAAHRHELTDSGLLLFLFMATMRCIMYYR</sequence>
<dbReference type="PANTHER" id="PTHR21562:SF83">
    <property type="entry name" value="PECTIN ACETYLESTERASE 4"/>
    <property type="match status" value="1"/>
</dbReference>
<comment type="caution">
    <text evidence="1">The sequence shown here is derived from an EMBL/GenBank/DDBJ whole genome shotgun (WGS) entry which is preliminary data.</text>
</comment>
<evidence type="ECO:0000313" key="2">
    <source>
        <dbReference type="Proteomes" id="UP001530400"/>
    </source>
</evidence>
<dbReference type="AlphaFoldDB" id="A0ABD3NEQ9"/>
<protein>
    <recommendedName>
        <fullName evidence="3">Pectinacetylesterase family protein</fullName>
    </recommendedName>
</protein>
<dbReference type="Proteomes" id="UP001530400">
    <property type="component" value="Unassembled WGS sequence"/>
</dbReference>
<evidence type="ECO:0000313" key="1">
    <source>
        <dbReference type="EMBL" id="KAL3774388.1"/>
    </source>
</evidence>
<dbReference type="InterPro" id="IPR004963">
    <property type="entry name" value="PAE/NOTUM"/>
</dbReference>
<name>A0ABD3NEQ9_9STRA</name>
<organism evidence="1 2">
    <name type="scientific">Cyclotella atomus</name>
    <dbReference type="NCBI Taxonomy" id="382360"/>
    <lineage>
        <taxon>Eukaryota</taxon>
        <taxon>Sar</taxon>
        <taxon>Stramenopiles</taxon>
        <taxon>Ochrophyta</taxon>
        <taxon>Bacillariophyta</taxon>
        <taxon>Coscinodiscophyceae</taxon>
        <taxon>Thalassiosirophycidae</taxon>
        <taxon>Stephanodiscales</taxon>
        <taxon>Stephanodiscaceae</taxon>
        <taxon>Cyclotella</taxon>
    </lineage>
</organism>
<proteinExistence type="predicted"/>
<gene>
    <name evidence="1" type="ORF">ACHAWO_008971</name>
</gene>
<dbReference type="EMBL" id="JALLPJ020001196">
    <property type="protein sequence ID" value="KAL3774388.1"/>
    <property type="molecule type" value="Genomic_DNA"/>
</dbReference>
<evidence type="ECO:0008006" key="3">
    <source>
        <dbReference type="Google" id="ProtNLM"/>
    </source>
</evidence>
<reference evidence="1 2" key="1">
    <citation type="submission" date="2024-10" db="EMBL/GenBank/DDBJ databases">
        <title>Updated reference genomes for cyclostephanoid diatoms.</title>
        <authorList>
            <person name="Roberts W.R."/>
            <person name="Alverson A.J."/>
        </authorList>
    </citation>
    <scope>NUCLEOTIDE SEQUENCE [LARGE SCALE GENOMIC DNA]</scope>
    <source>
        <strain evidence="1 2">AJA010-31</strain>
    </source>
</reference>
<dbReference type="PANTHER" id="PTHR21562">
    <property type="entry name" value="NOTUM-RELATED"/>
    <property type="match status" value="1"/>
</dbReference>
<accession>A0ABD3NEQ9</accession>
<dbReference type="Pfam" id="PF03283">
    <property type="entry name" value="PAE"/>
    <property type="match status" value="1"/>
</dbReference>